<gene>
    <name evidence="3" type="ORF">DL237_17965</name>
</gene>
<reference evidence="3 4" key="1">
    <citation type="submission" date="2018-08" db="EMBL/GenBank/DDBJ databases">
        <title>Pseudooceanicola sediminis CY03 in the family Rhodobacteracea.</title>
        <authorList>
            <person name="Zhang Y.-J."/>
        </authorList>
    </citation>
    <scope>NUCLEOTIDE SEQUENCE [LARGE SCALE GENOMIC DNA]</scope>
    <source>
        <strain evidence="3 4">CY03</strain>
    </source>
</reference>
<protein>
    <submittedName>
        <fullName evidence="3">Tripartite tricarboxylate transporter TctB family protein</fullName>
    </submittedName>
</protein>
<dbReference type="Pfam" id="PF07331">
    <property type="entry name" value="TctB"/>
    <property type="match status" value="1"/>
</dbReference>
<feature type="domain" description="DUF1468" evidence="2">
    <location>
        <begin position="13"/>
        <end position="153"/>
    </location>
</feature>
<dbReference type="EMBL" id="QWJJ01000018">
    <property type="protein sequence ID" value="RII37375.1"/>
    <property type="molecule type" value="Genomic_DNA"/>
</dbReference>
<keyword evidence="4" id="KW-1185">Reference proteome</keyword>
<keyword evidence="1" id="KW-0812">Transmembrane</keyword>
<proteinExistence type="predicted"/>
<comment type="caution">
    <text evidence="3">The sequence shown here is derived from an EMBL/GenBank/DDBJ whole genome shotgun (WGS) entry which is preliminary data.</text>
</comment>
<dbReference type="RefSeq" id="WP_119400482.1">
    <property type="nucleotide sequence ID" value="NZ_QWJJ01000018.1"/>
</dbReference>
<feature type="transmembrane region" description="Helical" evidence="1">
    <location>
        <begin position="7"/>
        <end position="27"/>
    </location>
</feature>
<keyword evidence="1" id="KW-0472">Membrane</keyword>
<evidence type="ECO:0000313" key="3">
    <source>
        <dbReference type="EMBL" id="RII37375.1"/>
    </source>
</evidence>
<accession>A0A399IW60</accession>
<dbReference type="AlphaFoldDB" id="A0A399IW60"/>
<name>A0A399IW60_9RHOB</name>
<dbReference type="Proteomes" id="UP000265848">
    <property type="component" value="Unassembled WGS sequence"/>
</dbReference>
<dbReference type="InterPro" id="IPR009936">
    <property type="entry name" value="DUF1468"/>
</dbReference>
<keyword evidence="1" id="KW-1133">Transmembrane helix</keyword>
<evidence type="ECO:0000256" key="1">
    <source>
        <dbReference type="SAM" id="Phobius"/>
    </source>
</evidence>
<evidence type="ECO:0000313" key="4">
    <source>
        <dbReference type="Proteomes" id="UP000265848"/>
    </source>
</evidence>
<dbReference type="OrthoDB" id="7347787at2"/>
<feature type="transmembrane region" description="Helical" evidence="1">
    <location>
        <begin position="104"/>
        <end position="121"/>
    </location>
</feature>
<feature type="transmembrane region" description="Helical" evidence="1">
    <location>
        <begin position="47"/>
        <end position="67"/>
    </location>
</feature>
<evidence type="ECO:0000259" key="2">
    <source>
        <dbReference type="Pfam" id="PF07331"/>
    </source>
</evidence>
<sequence length="160" mass="17266">MSGNAGFLRLGVVFPLVLMVLTTIYFAAAFDIHAQFTPEGEMGPQHIPMLVSGLMYVALLVVLVQELRAPAAVAETEEGASLLRPVLVVAATAAYIWLFRPLGYALSTALFVAALFVVFKFETRRPLVFALYVVGVVAVFYGLFAGIFGVRLPTLIGDLI</sequence>
<feature type="transmembrane region" description="Helical" evidence="1">
    <location>
        <begin position="128"/>
        <end position="150"/>
    </location>
</feature>
<organism evidence="3 4">
    <name type="scientific">Pseudooceanicola sediminis</name>
    <dbReference type="NCBI Taxonomy" id="2211117"/>
    <lineage>
        <taxon>Bacteria</taxon>
        <taxon>Pseudomonadati</taxon>
        <taxon>Pseudomonadota</taxon>
        <taxon>Alphaproteobacteria</taxon>
        <taxon>Rhodobacterales</taxon>
        <taxon>Paracoccaceae</taxon>
        <taxon>Pseudooceanicola</taxon>
    </lineage>
</organism>